<gene>
    <name evidence="3" type="ORF">PBIL07802_LOCUS26193</name>
</gene>
<dbReference type="InterPro" id="IPR000157">
    <property type="entry name" value="TIR_dom"/>
</dbReference>
<dbReference type="InterPro" id="IPR035897">
    <property type="entry name" value="Toll_tir_struct_dom_sf"/>
</dbReference>
<dbReference type="GO" id="GO:0007165">
    <property type="term" value="P:signal transduction"/>
    <property type="evidence" value="ECO:0007669"/>
    <property type="project" value="InterPro"/>
</dbReference>
<dbReference type="Pfam" id="PF08238">
    <property type="entry name" value="Sel1"/>
    <property type="match status" value="8"/>
</dbReference>
<evidence type="ECO:0000259" key="2">
    <source>
        <dbReference type="Pfam" id="PF13676"/>
    </source>
</evidence>
<comment type="similarity">
    <text evidence="1">Belongs to the sel-1 family.</text>
</comment>
<sequence length="592" mass="62829">MAAAQTDMSKKCAEALKQQGQALKPGVPPKEKEKLLKSAFSTFVKLAPKELEAKYRVGICYKHGYGVQKDDKIAFENFFPAASAGHLKAAGLVGTCYYNGLGVEKNFKEAFKWLNIAVPENLPFVNHCLGICYRYGHGTQKNDVEAARLFSIAASQGNQHAAHQLGLCLKSGEGVPLNAEEAFKWFDFAAKKGYPAAFFMVGTCYRDGVGVPQNLQAADIVFRDGASRGNLACEHALGVLLRTAGRDPEAFQVFLSAGTKGNIHSQLMVALCLREGRGVGRNPANAREWLVTAAKNGQRTAAHTLALWDLRGVGGPKNEVSALNWFLMAAEKGHPDAAVKAAELVEKRVGVSPGESDEQVEKRALELYKKAAELGHPSAFVALHRLQGQPVPTFEASAPILGLELEGGSGNGGSEGGLPSAIPTAPVAYQNHAVPPPSVVPPQSVIPPPAGSVFISHGNSEAAKQAAHNLGTLLRQAGVEVFTTDTFAGIPSLEWGQRLVNVISSSSVFVALVDDSFVASVHAFNETNIASAARKRLIAAQLDEAFKWDDMVVKSDMAGALSYALGPSQWVSIAGGNVSPLADTVMAARQAQ</sequence>
<dbReference type="InterPro" id="IPR050767">
    <property type="entry name" value="Sel1_AlgK"/>
</dbReference>
<dbReference type="SUPFAM" id="SSF52200">
    <property type="entry name" value="Toll/Interleukin receptor TIR domain"/>
    <property type="match status" value="1"/>
</dbReference>
<name>A0A7S3GET2_9EUKA</name>
<feature type="domain" description="TIR" evidence="2">
    <location>
        <begin position="453"/>
        <end position="544"/>
    </location>
</feature>
<protein>
    <recommendedName>
        <fullName evidence="2">TIR domain-containing protein</fullName>
    </recommendedName>
</protein>
<dbReference type="AlphaFoldDB" id="A0A7S3GET2"/>
<dbReference type="SUPFAM" id="SSF81901">
    <property type="entry name" value="HCP-like"/>
    <property type="match status" value="2"/>
</dbReference>
<dbReference type="Pfam" id="PF13676">
    <property type="entry name" value="TIR_2"/>
    <property type="match status" value="1"/>
</dbReference>
<evidence type="ECO:0000313" key="3">
    <source>
        <dbReference type="EMBL" id="CAE0263890.1"/>
    </source>
</evidence>
<dbReference type="Gene3D" id="3.40.50.10140">
    <property type="entry name" value="Toll/interleukin-1 receptor homology (TIR) domain"/>
    <property type="match status" value="1"/>
</dbReference>
<dbReference type="EMBL" id="HBIB01040283">
    <property type="protein sequence ID" value="CAE0263890.1"/>
    <property type="molecule type" value="Transcribed_RNA"/>
</dbReference>
<proteinExistence type="inferred from homology"/>
<dbReference type="SMART" id="SM00671">
    <property type="entry name" value="SEL1"/>
    <property type="match status" value="8"/>
</dbReference>
<reference evidence="3" key="1">
    <citation type="submission" date="2021-01" db="EMBL/GenBank/DDBJ databases">
        <authorList>
            <person name="Corre E."/>
            <person name="Pelletier E."/>
            <person name="Niang G."/>
            <person name="Scheremetjew M."/>
            <person name="Finn R."/>
            <person name="Kale V."/>
            <person name="Holt S."/>
            <person name="Cochrane G."/>
            <person name="Meng A."/>
            <person name="Brown T."/>
            <person name="Cohen L."/>
        </authorList>
    </citation>
    <scope>NUCLEOTIDE SEQUENCE</scope>
    <source>
        <strain evidence="3">NIES-2562</strain>
    </source>
</reference>
<evidence type="ECO:0000256" key="1">
    <source>
        <dbReference type="ARBA" id="ARBA00038101"/>
    </source>
</evidence>
<organism evidence="3">
    <name type="scientific">Palpitomonas bilix</name>
    <dbReference type="NCBI Taxonomy" id="652834"/>
    <lineage>
        <taxon>Eukaryota</taxon>
        <taxon>Eukaryota incertae sedis</taxon>
    </lineage>
</organism>
<dbReference type="InterPro" id="IPR011990">
    <property type="entry name" value="TPR-like_helical_dom_sf"/>
</dbReference>
<dbReference type="PANTHER" id="PTHR11102">
    <property type="entry name" value="SEL-1-LIKE PROTEIN"/>
    <property type="match status" value="1"/>
</dbReference>
<dbReference type="InterPro" id="IPR006597">
    <property type="entry name" value="Sel1-like"/>
</dbReference>
<dbReference type="Gene3D" id="1.25.40.10">
    <property type="entry name" value="Tetratricopeptide repeat domain"/>
    <property type="match status" value="1"/>
</dbReference>
<dbReference type="PANTHER" id="PTHR11102:SF160">
    <property type="entry name" value="ERAD-ASSOCIATED E3 UBIQUITIN-PROTEIN LIGASE COMPONENT HRD3"/>
    <property type="match status" value="1"/>
</dbReference>
<accession>A0A7S3GET2</accession>